<gene>
    <name evidence="15" type="ORF">DFH94DRAFT_639281</name>
</gene>
<dbReference type="InterPro" id="IPR011084">
    <property type="entry name" value="DRMBL"/>
</dbReference>
<accession>A0A9P5ML38</accession>
<keyword evidence="4" id="KW-0255">Endonuclease</keyword>
<keyword evidence="7" id="KW-0269">Exonuclease</keyword>
<evidence type="ECO:0000256" key="3">
    <source>
        <dbReference type="ARBA" id="ARBA00022722"/>
    </source>
</evidence>
<evidence type="ECO:0000256" key="9">
    <source>
        <dbReference type="ARBA" id="ARBA00023204"/>
    </source>
</evidence>
<dbReference type="AlphaFoldDB" id="A0A9P5ML38"/>
<reference evidence="15" key="1">
    <citation type="submission" date="2019-10" db="EMBL/GenBank/DDBJ databases">
        <authorList>
            <consortium name="DOE Joint Genome Institute"/>
            <person name="Kuo A."/>
            <person name="Miyauchi S."/>
            <person name="Kiss E."/>
            <person name="Drula E."/>
            <person name="Kohler A."/>
            <person name="Sanchez-Garcia M."/>
            <person name="Andreopoulos B."/>
            <person name="Barry K.W."/>
            <person name="Bonito G."/>
            <person name="Buee M."/>
            <person name="Carver A."/>
            <person name="Chen C."/>
            <person name="Cichocki N."/>
            <person name="Clum A."/>
            <person name="Culley D."/>
            <person name="Crous P.W."/>
            <person name="Fauchery L."/>
            <person name="Girlanda M."/>
            <person name="Hayes R."/>
            <person name="Keri Z."/>
            <person name="LaButti K."/>
            <person name="Lipzen A."/>
            <person name="Lombard V."/>
            <person name="Magnuson J."/>
            <person name="Maillard F."/>
            <person name="Morin E."/>
            <person name="Murat C."/>
            <person name="Nolan M."/>
            <person name="Ohm R."/>
            <person name="Pangilinan J."/>
            <person name="Pereira M."/>
            <person name="Perotto S."/>
            <person name="Peter M."/>
            <person name="Riley R."/>
            <person name="Sitrit Y."/>
            <person name="Stielow B."/>
            <person name="Szollosi G."/>
            <person name="Zifcakova L."/>
            <person name="Stursova M."/>
            <person name="Spatafora J.W."/>
            <person name="Tedersoo L."/>
            <person name="Vaario L.-M."/>
            <person name="Yamada A."/>
            <person name="Yan M."/>
            <person name="Wang P."/>
            <person name="Xu J."/>
            <person name="Bruns T."/>
            <person name="Baldrian P."/>
            <person name="Vilgalys R."/>
            <person name="Henrissat B."/>
            <person name="Grigoriev I.V."/>
            <person name="Hibbett D."/>
            <person name="Nagy L.G."/>
            <person name="Martin F.M."/>
        </authorList>
    </citation>
    <scope>NUCLEOTIDE SEQUENCE</scope>
    <source>
        <strain evidence="15">Prilba</strain>
    </source>
</reference>
<keyword evidence="6" id="KW-0378">Hydrolase</keyword>
<dbReference type="Pfam" id="PF07522">
    <property type="entry name" value="DRMBL"/>
    <property type="match status" value="1"/>
</dbReference>
<dbReference type="EMBL" id="WHVB01000040">
    <property type="protein sequence ID" value="KAF8466527.1"/>
    <property type="molecule type" value="Genomic_DNA"/>
</dbReference>
<dbReference type="GO" id="GO:0035312">
    <property type="term" value="F:5'-3' DNA exonuclease activity"/>
    <property type="evidence" value="ECO:0007669"/>
    <property type="project" value="TreeGrafter"/>
</dbReference>
<keyword evidence="10" id="KW-0539">Nucleus</keyword>
<dbReference type="GO" id="GO:0004519">
    <property type="term" value="F:endonuclease activity"/>
    <property type="evidence" value="ECO:0007669"/>
    <property type="project" value="UniProtKB-KW"/>
</dbReference>
<dbReference type="Gene3D" id="3.60.15.10">
    <property type="entry name" value="Ribonuclease Z/Hydroxyacylglutathione hydrolase-like"/>
    <property type="match status" value="1"/>
</dbReference>
<evidence type="ECO:0000256" key="4">
    <source>
        <dbReference type="ARBA" id="ARBA00022759"/>
    </source>
</evidence>
<protein>
    <recommendedName>
        <fullName evidence="11">Protein artemis</fullName>
    </recommendedName>
    <alternativeName>
        <fullName evidence="12">DNA cross-link repair 1C protein</fullName>
    </alternativeName>
</protein>
<evidence type="ECO:0000256" key="12">
    <source>
        <dbReference type="ARBA" id="ARBA00042677"/>
    </source>
</evidence>
<keyword evidence="8" id="KW-0233">DNA recombination</keyword>
<evidence type="ECO:0000256" key="5">
    <source>
        <dbReference type="ARBA" id="ARBA00022763"/>
    </source>
</evidence>
<dbReference type="Proteomes" id="UP000759537">
    <property type="component" value="Unassembled WGS sequence"/>
</dbReference>
<keyword evidence="9" id="KW-0234">DNA repair</keyword>
<feature type="non-terminal residue" evidence="15">
    <location>
        <position position="540"/>
    </location>
</feature>
<comment type="similarity">
    <text evidence="2">Belongs to the DNA repair metallo-beta-lactamase (DRMBL) family.</text>
</comment>
<dbReference type="GO" id="GO:0006310">
    <property type="term" value="P:DNA recombination"/>
    <property type="evidence" value="ECO:0007669"/>
    <property type="project" value="UniProtKB-KW"/>
</dbReference>
<dbReference type="PANTHER" id="PTHR23240">
    <property type="entry name" value="DNA CROSS-LINK REPAIR PROTEIN PSO2/SNM1-RELATED"/>
    <property type="match status" value="1"/>
</dbReference>
<dbReference type="PANTHER" id="PTHR23240:SF8">
    <property type="entry name" value="PROTEIN ARTEMIS"/>
    <property type="match status" value="1"/>
</dbReference>
<evidence type="ECO:0000259" key="14">
    <source>
        <dbReference type="Pfam" id="PF07522"/>
    </source>
</evidence>
<dbReference type="OrthoDB" id="5561659at2759"/>
<evidence type="ECO:0000256" key="13">
    <source>
        <dbReference type="SAM" id="MobiDB-lite"/>
    </source>
</evidence>
<comment type="subcellular location">
    <subcellularLocation>
        <location evidence="1">Nucleus</location>
    </subcellularLocation>
</comment>
<comment type="caution">
    <text evidence="15">The sequence shown here is derived from an EMBL/GenBank/DDBJ whole genome shotgun (WGS) entry which is preliminary data.</text>
</comment>
<keyword evidence="5" id="KW-0227">DNA damage</keyword>
<sequence length="540" mass="60307">MPGTPLHGFIPPFPIRVDQFGASPGLTAVPALHLLSHTHSDHIVGLSANSFASTIICSTDAKQMLLRHELYSDRFLRDVDLRNEARLSRTFGHLKVPLFLKDGKLDFSAGRDLLRILPLHTPTKIELSDNLTITLTLFDANHCPGAVMFLVEGAQCAVLHTGDFRAEPWFLDDLRRNPFLQPYLAPPEFREGAMLGQSEVSRTGTPLFKTLDAIYLDTECLLMMDEAPTKSDASQGLVSLISLFPPETIFFINAWTWGYEDVFRAIARSFRSQIHVDRYKHNIYSHLSDPFLRSLVTLDASKSRFHACERFHRCSHANRDGVVYINPVTISKSKWDQYLALTESKLRATQPVTILLVPLLRHSPLQELRAFVSLFRPVRVVPNSLDPSLHGLDALCVPNLFANCLSTLPSFSSSFAGALLDGDIHVSEDHCDSTLQNLVGDGADSIAHAWAVSGRIVDKLAVMEPFLRGTARNIVRRILGVPPLPREKSDGNEGAVSILQRVRDRQRINACRAIVPDHESDRETESDDEDTHARTAKMLF</sequence>
<evidence type="ECO:0000256" key="11">
    <source>
        <dbReference type="ARBA" id="ARBA00039759"/>
    </source>
</evidence>
<name>A0A9P5ML38_9AGAM</name>
<organism evidence="15 16">
    <name type="scientific">Russula ochroleuca</name>
    <dbReference type="NCBI Taxonomy" id="152965"/>
    <lineage>
        <taxon>Eukaryota</taxon>
        <taxon>Fungi</taxon>
        <taxon>Dikarya</taxon>
        <taxon>Basidiomycota</taxon>
        <taxon>Agaricomycotina</taxon>
        <taxon>Agaricomycetes</taxon>
        <taxon>Russulales</taxon>
        <taxon>Russulaceae</taxon>
        <taxon>Russula</taxon>
    </lineage>
</organism>
<proteinExistence type="inferred from homology"/>
<dbReference type="GO" id="GO:0003684">
    <property type="term" value="F:damaged DNA binding"/>
    <property type="evidence" value="ECO:0007669"/>
    <property type="project" value="TreeGrafter"/>
</dbReference>
<dbReference type="SUPFAM" id="SSF56281">
    <property type="entry name" value="Metallo-hydrolase/oxidoreductase"/>
    <property type="match status" value="1"/>
</dbReference>
<feature type="domain" description="DNA repair metallo-beta-lactamase" evidence="14">
    <location>
        <begin position="298"/>
        <end position="383"/>
    </location>
</feature>
<keyword evidence="3" id="KW-0540">Nuclease</keyword>
<keyword evidence="16" id="KW-1185">Reference proteome</keyword>
<evidence type="ECO:0000256" key="1">
    <source>
        <dbReference type="ARBA" id="ARBA00004123"/>
    </source>
</evidence>
<dbReference type="InterPro" id="IPR036866">
    <property type="entry name" value="RibonucZ/Hydroxyglut_hydro"/>
</dbReference>
<dbReference type="GO" id="GO:0036297">
    <property type="term" value="P:interstrand cross-link repair"/>
    <property type="evidence" value="ECO:0007669"/>
    <property type="project" value="TreeGrafter"/>
</dbReference>
<dbReference type="GO" id="GO:0000723">
    <property type="term" value="P:telomere maintenance"/>
    <property type="evidence" value="ECO:0007669"/>
    <property type="project" value="TreeGrafter"/>
</dbReference>
<reference evidence="15" key="2">
    <citation type="journal article" date="2020" name="Nat. Commun.">
        <title>Large-scale genome sequencing of mycorrhizal fungi provides insights into the early evolution of symbiotic traits.</title>
        <authorList>
            <person name="Miyauchi S."/>
            <person name="Kiss E."/>
            <person name="Kuo A."/>
            <person name="Drula E."/>
            <person name="Kohler A."/>
            <person name="Sanchez-Garcia M."/>
            <person name="Morin E."/>
            <person name="Andreopoulos B."/>
            <person name="Barry K.W."/>
            <person name="Bonito G."/>
            <person name="Buee M."/>
            <person name="Carver A."/>
            <person name="Chen C."/>
            <person name="Cichocki N."/>
            <person name="Clum A."/>
            <person name="Culley D."/>
            <person name="Crous P.W."/>
            <person name="Fauchery L."/>
            <person name="Girlanda M."/>
            <person name="Hayes R.D."/>
            <person name="Keri Z."/>
            <person name="LaButti K."/>
            <person name="Lipzen A."/>
            <person name="Lombard V."/>
            <person name="Magnuson J."/>
            <person name="Maillard F."/>
            <person name="Murat C."/>
            <person name="Nolan M."/>
            <person name="Ohm R.A."/>
            <person name="Pangilinan J."/>
            <person name="Pereira M.F."/>
            <person name="Perotto S."/>
            <person name="Peter M."/>
            <person name="Pfister S."/>
            <person name="Riley R."/>
            <person name="Sitrit Y."/>
            <person name="Stielow J.B."/>
            <person name="Szollosi G."/>
            <person name="Zifcakova L."/>
            <person name="Stursova M."/>
            <person name="Spatafora J.W."/>
            <person name="Tedersoo L."/>
            <person name="Vaario L.M."/>
            <person name="Yamada A."/>
            <person name="Yan M."/>
            <person name="Wang P."/>
            <person name="Xu J."/>
            <person name="Bruns T."/>
            <person name="Baldrian P."/>
            <person name="Vilgalys R."/>
            <person name="Dunand C."/>
            <person name="Henrissat B."/>
            <person name="Grigoriev I.V."/>
            <person name="Hibbett D."/>
            <person name="Nagy L.G."/>
            <person name="Martin F.M."/>
        </authorList>
    </citation>
    <scope>NUCLEOTIDE SEQUENCE</scope>
    <source>
        <strain evidence="15">Prilba</strain>
    </source>
</reference>
<dbReference type="GO" id="GO:0006303">
    <property type="term" value="P:double-strand break repair via nonhomologous end joining"/>
    <property type="evidence" value="ECO:0007669"/>
    <property type="project" value="TreeGrafter"/>
</dbReference>
<dbReference type="GO" id="GO:0005634">
    <property type="term" value="C:nucleus"/>
    <property type="evidence" value="ECO:0007669"/>
    <property type="project" value="UniProtKB-SubCell"/>
</dbReference>
<evidence type="ECO:0000256" key="8">
    <source>
        <dbReference type="ARBA" id="ARBA00023172"/>
    </source>
</evidence>
<evidence type="ECO:0000256" key="6">
    <source>
        <dbReference type="ARBA" id="ARBA00022801"/>
    </source>
</evidence>
<evidence type="ECO:0000256" key="7">
    <source>
        <dbReference type="ARBA" id="ARBA00022839"/>
    </source>
</evidence>
<feature type="region of interest" description="Disordered" evidence="13">
    <location>
        <begin position="517"/>
        <end position="540"/>
    </location>
</feature>
<evidence type="ECO:0000313" key="15">
    <source>
        <dbReference type="EMBL" id="KAF8466527.1"/>
    </source>
</evidence>
<evidence type="ECO:0000313" key="16">
    <source>
        <dbReference type="Proteomes" id="UP000759537"/>
    </source>
</evidence>
<evidence type="ECO:0000256" key="2">
    <source>
        <dbReference type="ARBA" id="ARBA00010304"/>
    </source>
</evidence>
<evidence type="ECO:0000256" key="10">
    <source>
        <dbReference type="ARBA" id="ARBA00023242"/>
    </source>
</evidence>